<evidence type="ECO:0000256" key="1">
    <source>
        <dbReference type="ARBA" id="ARBA00001966"/>
    </source>
</evidence>
<keyword evidence="4" id="KW-0479">Metal-binding</keyword>
<name>A0AA37MEY9_XYLRU</name>
<evidence type="ECO:0000256" key="4">
    <source>
        <dbReference type="ARBA" id="ARBA00022723"/>
    </source>
</evidence>
<dbReference type="OMA" id="ACIVEFQ"/>
<dbReference type="SFLD" id="SFLDG01067">
    <property type="entry name" value="SPASM/twitch_domain_containing"/>
    <property type="match status" value="1"/>
</dbReference>
<keyword evidence="5" id="KW-0408">Iron</keyword>
<evidence type="ECO:0000256" key="6">
    <source>
        <dbReference type="ARBA" id="ARBA00023014"/>
    </source>
</evidence>
<dbReference type="RefSeq" id="WP_013064672.1">
    <property type="nucleotide sequence ID" value="NZ_BPTT01000001.1"/>
</dbReference>
<dbReference type="AlphaFoldDB" id="A0AA37MEY9"/>
<dbReference type="InterPro" id="IPR007197">
    <property type="entry name" value="rSAM"/>
</dbReference>
<dbReference type="GO" id="GO:0051539">
    <property type="term" value="F:4 iron, 4 sulfur cluster binding"/>
    <property type="evidence" value="ECO:0007669"/>
    <property type="project" value="UniProtKB-KW"/>
</dbReference>
<dbReference type="Pfam" id="PF04055">
    <property type="entry name" value="Radical_SAM"/>
    <property type="match status" value="1"/>
</dbReference>
<dbReference type="CDD" id="cd01335">
    <property type="entry name" value="Radical_SAM"/>
    <property type="match status" value="1"/>
</dbReference>
<sequence length="427" mass="50106">MIWSIYNYLFELGSNIYLYNSYTNNLMRFDIDDKYRLESCAKGEFADVASPFLEELKKQYVVIDNDINIYNRIKLERTLARYDKNYLSLTIAPTTACNFRCSYCYESGIKSKNVLDEEKMANSIIKFTKIFKKTNYLRVTWYGGEPLLKFGFIERLSKMFMQEYPNYQAFMITNGYLLDDEKISKLKHLKIMGLQITIDGLEQVHNKRRPHYKNADSYKRIVHNIDNLFFKYPDVRVALRVNIDKSNSEEYHKLYNFMTGRYHDYKINIHPGYVTDDFSSKANCNCMDFSDRGNFVIKQHDLYGIPISLYPKPSFGECSARHLNSFVIGPSGELYKCWNDIGLQDKEIGNISDFSNLNSLCLKYLLANDPLESDKCKKCFCFPICDGGCPFKRIFSADSFLEDYCSKREAYIKELIIKHTEDQIKKE</sequence>
<dbReference type="InterPro" id="IPR013785">
    <property type="entry name" value="Aldolase_TIM"/>
</dbReference>
<dbReference type="PANTHER" id="PTHR43787">
    <property type="entry name" value="FEMO COFACTOR BIOSYNTHESIS PROTEIN NIFB-RELATED"/>
    <property type="match status" value="1"/>
</dbReference>
<protein>
    <submittedName>
        <fullName evidence="8">Radical SAM/SPASM domain Clo7bot peptide maturase</fullName>
    </submittedName>
</protein>
<keyword evidence="3" id="KW-0949">S-adenosyl-L-methionine</keyword>
<dbReference type="SUPFAM" id="SSF102114">
    <property type="entry name" value="Radical SAM enzymes"/>
    <property type="match status" value="1"/>
</dbReference>
<dbReference type="SFLD" id="SFLDS00029">
    <property type="entry name" value="Radical_SAM"/>
    <property type="match status" value="1"/>
</dbReference>
<dbReference type="GO" id="GO:0003824">
    <property type="term" value="F:catalytic activity"/>
    <property type="evidence" value="ECO:0007669"/>
    <property type="project" value="InterPro"/>
</dbReference>
<dbReference type="NCBIfam" id="TIGR04085">
    <property type="entry name" value="rSAM_more_4Fe4S"/>
    <property type="match status" value="1"/>
</dbReference>
<evidence type="ECO:0000256" key="2">
    <source>
        <dbReference type="ARBA" id="ARBA00022485"/>
    </source>
</evidence>
<feature type="domain" description="Radical SAM core" evidence="7">
    <location>
        <begin position="81"/>
        <end position="306"/>
    </location>
</feature>
<dbReference type="InterPro" id="IPR023885">
    <property type="entry name" value="4Fe4S-binding_SPASM_dom"/>
</dbReference>
<gene>
    <name evidence="8" type="ORF">PRMUPPPA20_16540</name>
</gene>
<reference evidence="8" key="1">
    <citation type="submission" date="2021-08" db="EMBL/GenBank/DDBJ databases">
        <title>Prevotella lacticifex sp. nov., isolated from rumen of cow.</title>
        <authorList>
            <person name="Shinkai T."/>
            <person name="Ikeyama N."/>
            <person name="Kumagai M."/>
            <person name="Ohmori H."/>
            <person name="Sakamoto M."/>
            <person name="Ohkuma M."/>
            <person name="Mitsumori M."/>
        </authorList>
    </citation>
    <scope>NUCLEOTIDE SEQUENCE</scope>
    <source>
        <strain evidence="8">JCM 8259</strain>
    </source>
</reference>
<dbReference type="InterPro" id="IPR058240">
    <property type="entry name" value="rSAM_sf"/>
</dbReference>
<dbReference type="Gene3D" id="3.20.20.70">
    <property type="entry name" value="Aldolase class I"/>
    <property type="match status" value="1"/>
</dbReference>
<organism evidence="8 9">
    <name type="scientific">Xylanibacter ruminicola</name>
    <name type="common">Prevotella ruminicola</name>
    <dbReference type="NCBI Taxonomy" id="839"/>
    <lineage>
        <taxon>Bacteria</taxon>
        <taxon>Pseudomonadati</taxon>
        <taxon>Bacteroidota</taxon>
        <taxon>Bacteroidia</taxon>
        <taxon>Bacteroidales</taxon>
        <taxon>Prevotellaceae</taxon>
        <taxon>Xylanibacter</taxon>
    </lineage>
</organism>
<keyword evidence="2" id="KW-0004">4Fe-4S</keyword>
<dbReference type="PROSITE" id="PS51918">
    <property type="entry name" value="RADICAL_SAM"/>
    <property type="match status" value="1"/>
</dbReference>
<dbReference type="GO" id="GO:0046872">
    <property type="term" value="F:metal ion binding"/>
    <property type="evidence" value="ECO:0007669"/>
    <property type="project" value="UniProtKB-KW"/>
</dbReference>
<evidence type="ECO:0000313" key="9">
    <source>
        <dbReference type="Proteomes" id="UP000887097"/>
    </source>
</evidence>
<dbReference type="Proteomes" id="UP000887097">
    <property type="component" value="Unassembled WGS sequence"/>
</dbReference>
<comment type="cofactor">
    <cofactor evidence="1">
        <name>[4Fe-4S] cluster</name>
        <dbReference type="ChEBI" id="CHEBI:49883"/>
    </cofactor>
</comment>
<evidence type="ECO:0000256" key="5">
    <source>
        <dbReference type="ARBA" id="ARBA00023004"/>
    </source>
</evidence>
<evidence type="ECO:0000256" key="3">
    <source>
        <dbReference type="ARBA" id="ARBA00022691"/>
    </source>
</evidence>
<dbReference type="PANTHER" id="PTHR43787:SF3">
    <property type="entry name" value="ARYLSULFATASE REGULATORY PROTEIN"/>
    <property type="match status" value="1"/>
</dbReference>
<proteinExistence type="predicted"/>
<accession>A0AA37MEY9</accession>
<dbReference type="EMBL" id="BPTT01000001">
    <property type="protein sequence ID" value="GJG33545.1"/>
    <property type="molecule type" value="Genomic_DNA"/>
</dbReference>
<keyword evidence="6" id="KW-0411">Iron-sulfur</keyword>
<comment type="caution">
    <text evidence="8">The sequence shown here is derived from an EMBL/GenBank/DDBJ whole genome shotgun (WGS) entry which is preliminary data.</text>
</comment>
<dbReference type="GeneID" id="31500688"/>
<evidence type="ECO:0000259" key="7">
    <source>
        <dbReference type="PROSITE" id="PS51918"/>
    </source>
</evidence>
<evidence type="ECO:0000313" key="8">
    <source>
        <dbReference type="EMBL" id="GJG33545.1"/>
    </source>
</evidence>